<dbReference type="Proteomes" id="UP001497525">
    <property type="component" value="Unassembled WGS sequence"/>
</dbReference>
<keyword evidence="1" id="KW-1133">Transmembrane helix</keyword>
<organism evidence="2 3">
    <name type="scientific">Calicophoron daubneyi</name>
    <name type="common">Rumen fluke</name>
    <name type="synonym">Paramphistomum daubneyi</name>
    <dbReference type="NCBI Taxonomy" id="300641"/>
    <lineage>
        <taxon>Eukaryota</taxon>
        <taxon>Metazoa</taxon>
        <taxon>Spiralia</taxon>
        <taxon>Lophotrochozoa</taxon>
        <taxon>Platyhelminthes</taxon>
        <taxon>Trematoda</taxon>
        <taxon>Digenea</taxon>
        <taxon>Plagiorchiida</taxon>
        <taxon>Pronocephalata</taxon>
        <taxon>Paramphistomoidea</taxon>
        <taxon>Paramphistomidae</taxon>
        <taxon>Calicophoron</taxon>
    </lineage>
</organism>
<name>A0AAV2TTI0_CALDB</name>
<evidence type="ECO:0000256" key="1">
    <source>
        <dbReference type="SAM" id="Phobius"/>
    </source>
</evidence>
<evidence type="ECO:0000313" key="3">
    <source>
        <dbReference type="Proteomes" id="UP001497525"/>
    </source>
</evidence>
<evidence type="ECO:0000313" key="2">
    <source>
        <dbReference type="EMBL" id="CAL5139564.1"/>
    </source>
</evidence>
<protein>
    <submittedName>
        <fullName evidence="2">Uncharacterized protein</fullName>
    </submittedName>
</protein>
<dbReference type="AlphaFoldDB" id="A0AAV2TTI0"/>
<gene>
    <name evidence="2" type="ORF">CDAUBV1_LOCUS14685</name>
</gene>
<sequence length="162" mass="18130">MDDKGKAFADQVAHKLRQEIAEEAAEIFYKVTSLTVDVVSAIIVALLFAHLLFYKRRPYNGDSDDAIRRPGSHYHSPPRGCIPYTMVPLGVCVPKVVSHKPKLHPRPKQQEEVVHTTEPPVKVGDPSLEILVEKNSLYTPRKKRSNLIIQMSSDLQASSMSS</sequence>
<comment type="caution">
    <text evidence="2">The sequence shown here is derived from an EMBL/GenBank/DDBJ whole genome shotgun (WGS) entry which is preliminary data.</text>
</comment>
<accession>A0AAV2TTI0</accession>
<dbReference type="EMBL" id="CAXLJL010000612">
    <property type="protein sequence ID" value="CAL5139564.1"/>
    <property type="molecule type" value="Genomic_DNA"/>
</dbReference>
<keyword evidence="1" id="KW-0812">Transmembrane</keyword>
<feature type="transmembrane region" description="Helical" evidence="1">
    <location>
        <begin position="34"/>
        <end position="54"/>
    </location>
</feature>
<keyword evidence="1" id="KW-0472">Membrane</keyword>
<proteinExistence type="predicted"/>
<reference evidence="2" key="1">
    <citation type="submission" date="2024-06" db="EMBL/GenBank/DDBJ databases">
        <authorList>
            <person name="Liu X."/>
            <person name="Lenzi L."/>
            <person name="Haldenby T S."/>
            <person name="Uol C."/>
        </authorList>
    </citation>
    <scope>NUCLEOTIDE SEQUENCE</scope>
</reference>